<dbReference type="GO" id="GO:0004674">
    <property type="term" value="F:protein serine/threonine kinase activity"/>
    <property type="evidence" value="ECO:0007669"/>
    <property type="project" value="UniProtKB-KW"/>
</dbReference>
<protein>
    <recommendedName>
        <fullName evidence="2">non-specific serine/threonine protein kinase</fullName>
        <ecNumber evidence="2">2.7.11.1</ecNumber>
    </recommendedName>
</protein>
<name>A0A402A991_9CHLR</name>
<dbReference type="Proteomes" id="UP000287352">
    <property type="component" value="Unassembled WGS sequence"/>
</dbReference>
<evidence type="ECO:0000256" key="10">
    <source>
        <dbReference type="ARBA" id="ARBA00047899"/>
    </source>
</evidence>
<gene>
    <name evidence="13" type="ORF">KTT_54250</name>
</gene>
<evidence type="ECO:0000256" key="7">
    <source>
        <dbReference type="ARBA" id="ARBA00022777"/>
    </source>
</evidence>
<keyword evidence="8" id="KW-0067">ATP-binding</keyword>
<organism evidence="13 14">
    <name type="scientific">Tengunoibacter tsumagoiensis</name>
    <dbReference type="NCBI Taxonomy" id="2014871"/>
    <lineage>
        <taxon>Bacteria</taxon>
        <taxon>Bacillati</taxon>
        <taxon>Chloroflexota</taxon>
        <taxon>Ktedonobacteria</taxon>
        <taxon>Ktedonobacterales</taxon>
        <taxon>Dictyobacteraceae</taxon>
        <taxon>Tengunoibacter</taxon>
    </lineage>
</organism>
<evidence type="ECO:0000256" key="5">
    <source>
        <dbReference type="ARBA" id="ARBA00022723"/>
    </source>
</evidence>
<dbReference type="GO" id="GO:0005524">
    <property type="term" value="F:ATP binding"/>
    <property type="evidence" value="ECO:0007669"/>
    <property type="project" value="UniProtKB-KW"/>
</dbReference>
<dbReference type="InterPro" id="IPR018934">
    <property type="entry name" value="RIO_dom"/>
</dbReference>
<keyword evidence="7" id="KW-0418">Kinase</keyword>
<keyword evidence="9" id="KW-0460">Magnesium</keyword>
<comment type="catalytic activity">
    <reaction evidence="11">
        <text>L-seryl-[protein] + ATP = O-phospho-L-seryl-[protein] + ADP + H(+)</text>
        <dbReference type="Rhea" id="RHEA:17989"/>
        <dbReference type="Rhea" id="RHEA-COMP:9863"/>
        <dbReference type="Rhea" id="RHEA-COMP:11604"/>
        <dbReference type="ChEBI" id="CHEBI:15378"/>
        <dbReference type="ChEBI" id="CHEBI:29999"/>
        <dbReference type="ChEBI" id="CHEBI:30616"/>
        <dbReference type="ChEBI" id="CHEBI:83421"/>
        <dbReference type="ChEBI" id="CHEBI:456216"/>
        <dbReference type="EC" id="2.7.11.1"/>
    </reaction>
</comment>
<evidence type="ECO:0000256" key="6">
    <source>
        <dbReference type="ARBA" id="ARBA00022741"/>
    </source>
</evidence>
<evidence type="ECO:0000256" key="1">
    <source>
        <dbReference type="ARBA" id="ARBA00009196"/>
    </source>
</evidence>
<dbReference type="EMBL" id="BIFR01000002">
    <property type="protein sequence ID" value="GCE15566.1"/>
    <property type="molecule type" value="Genomic_DNA"/>
</dbReference>
<keyword evidence="3" id="KW-0723">Serine/threonine-protein kinase</keyword>
<proteinExistence type="inferred from homology"/>
<dbReference type="Gene3D" id="1.10.510.10">
    <property type="entry name" value="Transferase(Phosphotransferase) domain 1"/>
    <property type="match status" value="1"/>
</dbReference>
<feature type="domain" description="Protein kinase" evidence="12">
    <location>
        <begin position="88"/>
        <end position="309"/>
    </location>
</feature>
<reference evidence="14" key="1">
    <citation type="submission" date="2018-12" db="EMBL/GenBank/DDBJ databases">
        <title>Tengunoibacter tsumagoiensis gen. nov., sp. nov., Dictyobacter kobayashii sp. nov., D. alpinus sp. nov., and D. joshuensis sp. nov. and description of Dictyobacteraceae fam. nov. within the order Ktedonobacterales isolated from Tengu-no-mugimeshi.</title>
        <authorList>
            <person name="Wang C.M."/>
            <person name="Zheng Y."/>
            <person name="Sakai Y."/>
            <person name="Toyoda A."/>
            <person name="Minakuchi Y."/>
            <person name="Abe K."/>
            <person name="Yokota A."/>
            <person name="Yabe S."/>
        </authorList>
    </citation>
    <scope>NUCLEOTIDE SEQUENCE [LARGE SCALE GENOMIC DNA]</scope>
    <source>
        <strain evidence="14">Uno3</strain>
    </source>
</reference>
<keyword evidence="4" id="KW-0808">Transferase</keyword>
<dbReference type="PANTHER" id="PTHR45723">
    <property type="entry name" value="SERINE/THREONINE-PROTEIN KINASE RIO1"/>
    <property type="match status" value="1"/>
</dbReference>
<dbReference type="GO" id="GO:0046872">
    <property type="term" value="F:metal ion binding"/>
    <property type="evidence" value="ECO:0007669"/>
    <property type="project" value="UniProtKB-KW"/>
</dbReference>
<evidence type="ECO:0000313" key="14">
    <source>
        <dbReference type="Proteomes" id="UP000287352"/>
    </source>
</evidence>
<comment type="catalytic activity">
    <reaction evidence="10">
        <text>L-threonyl-[protein] + ATP = O-phospho-L-threonyl-[protein] + ADP + H(+)</text>
        <dbReference type="Rhea" id="RHEA:46608"/>
        <dbReference type="Rhea" id="RHEA-COMP:11060"/>
        <dbReference type="Rhea" id="RHEA-COMP:11605"/>
        <dbReference type="ChEBI" id="CHEBI:15378"/>
        <dbReference type="ChEBI" id="CHEBI:30013"/>
        <dbReference type="ChEBI" id="CHEBI:30616"/>
        <dbReference type="ChEBI" id="CHEBI:61977"/>
        <dbReference type="ChEBI" id="CHEBI:456216"/>
        <dbReference type="EC" id="2.7.11.1"/>
    </reaction>
</comment>
<comment type="similarity">
    <text evidence="1">Belongs to the protein kinase superfamily. RIO-type Ser/Thr kinase family.</text>
</comment>
<evidence type="ECO:0000256" key="3">
    <source>
        <dbReference type="ARBA" id="ARBA00022527"/>
    </source>
</evidence>
<evidence type="ECO:0000259" key="12">
    <source>
        <dbReference type="PROSITE" id="PS50011"/>
    </source>
</evidence>
<dbReference type="PROSITE" id="PS50011">
    <property type="entry name" value="PROTEIN_KINASE_DOM"/>
    <property type="match status" value="1"/>
</dbReference>
<dbReference type="EC" id="2.7.11.1" evidence="2"/>
<dbReference type="InterPro" id="IPR011009">
    <property type="entry name" value="Kinase-like_dom_sf"/>
</dbReference>
<evidence type="ECO:0000256" key="11">
    <source>
        <dbReference type="ARBA" id="ARBA00048679"/>
    </source>
</evidence>
<dbReference type="OrthoDB" id="9795258at2"/>
<accession>A0A402A991</accession>
<keyword evidence="14" id="KW-1185">Reference proteome</keyword>
<evidence type="ECO:0000256" key="8">
    <source>
        <dbReference type="ARBA" id="ARBA00022840"/>
    </source>
</evidence>
<keyword evidence="6" id="KW-0547">Nucleotide-binding</keyword>
<dbReference type="SMART" id="SM00090">
    <property type="entry name" value="RIO"/>
    <property type="match status" value="1"/>
</dbReference>
<dbReference type="RefSeq" id="WP_126583009.1">
    <property type="nucleotide sequence ID" value="NZ_BIFR01000002.1"/>
</dbReference>
<dbReference type="SUPFAM" id="SSF56112">
    <property type="entry name" value="Protein kinase-like (PK-like)"/>
    <property type="match status" value="1"/>
</dbReference>
<evidence type="ECO:0000313" key="13">
    <source>
        <dbReference type="EMBL" id="GCE15566.1"/>
    </source>
</evidence>
<dbReference type="Gene3D" id="3.30.200.20">
    <property type="entry name" value="Phosphorylase Kinase, domain 1"/>
    <property type="match status" value="1"/>
</dbReference>
<sequence>MANNYEDDDIDSIVPIRTKIINRSKIKRPKSPKNTGKSSNVQYWLREQSLKKGDGAKPPFSPTLPISQQDAPWILSSLTYFYESDLISDVISLVKSGKEATVYCCLNEYSEDTSYVAAKIYRPSIFYNLKSTMQYRQNRGNSNVRNTHDERKRGDSEALSLVQEWVNYEFKTQELLYNVGADVPKPIAQTGNALLMEYIADGDEGAPLLQHVKLEENEALKLFNRIMNNIELFLAHKRIHGDLSAYNILYRQGAVKIIDFSQTTELKSNFRLFPLLLRDIERVCQYFARYNIQTNARDIAHTFWDRYSV</sequence>
<dbReference type="AlphaFoldDB" id="A0A402A991"/>
<dbReference type="InterPro" id="IPR000687">
    <property type="entry name" value="RIO_kinase"/>
</dbReference>
<dbReference type="InterPro" id="IPR051272">
    <property type="entry name" value="RIO-type_Ser/Thr_kinase"/>
</dbReference>
<comment type="caution">
    <text evidence="13">The sequence shown here is derived from an EMBL/GenBank/DDBJ whole genome shotgun (WGS) entry which is preliminary data.</text>
</comment>
<evidence type="ECO:0000256" key="4">
    <source>
        <dbReference type="ARBA" id="ARBA00022679"/>
    </source>
</evidence>
<evidence type="ECO:0000256" key="2">
    <source>
        <dbReference type="ARBA" id="ARBA00012513"/>
    </source>
</evidence>
<keyword evidence="5" id="KW-0479">Metal-binding</keyword>
<dbReference type="InterPro" id="IPR000719">
    <property type="entry name" value="Prot_kinase_dom"/>
</dbReference>
<evidence type="ECO:0000256" key="9">
    <source>
        <dbReference type="ARBA" id="ARBA00022842"/>
    </source>
</evidence>
<dbReference type="Pfam" id="PF01163">
    <property type="entry name" value="RIO1"/>
    <property type="match status" value="1"/>
</dbReference>